<keyword evidence="3" id="KW-1185">Reference proteome</keyword>
<dbReference type="Gene3D" id="1.20.1250.20">
    <property type="entry name" value="MFS general substrate transporter like domains"/>
    <property type="match status" value="2"/>
</dbReference>
<protein>
    <submittedName>
        <fullName evidence="2">MFS transporter</fullName>
    </submittedName>
</protein>
<keyword evidence="1" id="KW-1133">Transmembrane helix</keyword>
<dbReference type="EMBL" id="JBGEHV010000010">
    <property type="protein sequence ID" value="MEY8039336.1"/>
    <property type="molecule type" value="Genomic_DNA"/>
</dbReference>
<feature type="transmembrane region" description="Helical" evidence="1">
    <location>
        <begin position="146"/>
        <end position="171"/>
    </location>
</feature>
<feature type="transmembrane region" description="Helical" evidence="1">
    <location>
        <begin position="311"/>
        <end position="336"/>
    </location>
</feature>
<feature type="transmembrane region" description="Helical" evidence="1">
    <location>
        <begin position="255"/>
        <end position="275"/>
    </location>
</feature>
<dbReference type="Proteomes" id="UP001564626">
    <property type="component" value="Unassembled WGS sequence"/>
</dbReference>
<evidence type="ECO:0000313" key="3">
    <source>
        <dbReference type="Proteomes" id="UP001564626"/>
    </source>
</evidence>
<comment type="caution">
    <text evidence="2">The sequence shown here is derived from an EMBL/GenBank/DDBJ whole genome shotgun (WGS) entry which is preliminary data.</text>
</comment>
<feature type="transmembrane region" description="Helical" evidence="1">
    <location>
        <begin position="32"/>
        <end position="60"/>
    </location>
</feature>
<feature type="transmembrane region" description="Helical" evidence="1">
    <location>
        <begin position="376"/>
        <end position="398"/>
    </location>
</feature>
<accession>A0ABV4CED3</accession>
<evidence type="ECO:0000313" key="2">
    <source>
        <dbReference type="EMBL" id="MEY8039336.1"/>
    </source>
</evidence>
<gene>
    <name evidence="2" type="ORF">AB8O55_07995</name>
</gene>
<name>A0ABV4CED3_9PSEU</name>
<dbReference type="PANTHER" id="PTHR23542">
    <property type="match status" value="1"/>
</dbReference>
<feature type="transmembrane region" description="Helical" evidence="1">
    <location>
        <begin position="81"/>
        <end position="100"/>
    </location>
</feature>
<feature type="transmembrane region" description="Helical" evidence="1">
    <location>
        <begin position="177"/>
        <end position="200"/>
    </location>
</feature>
<evidence type="ECO:0000256" key="1">
    <source>
        <dbReference type="SAM" id="Phobius"/>
    </source>
</evidence>
<dbReference type="InterPro" id="IPR036259">
    <property type="entry name" value="MFS_trans_sf"/>
</dbReference>
<feature type="transmembrane region" description="Helical" evidence="1">
    <location>
        <begin position="221"/>
        <end position="243"/>
    </location>
</feature>
<sequence>MIVLHPYRLLLGVPHAPALMAASLLGRLHTPAVALVLTFLIVDWTGSYTTGGLVAGVLTVGQGIAGPLRGRAADRSSAPRLLLVTGVLWAVGMLVVVLLATRLDPALWWVVLPVALLTGLSHPPVTQVGRAIWPRLSGGAAREAAFAVEATLQELLFIIAPMAAAFLVAFWGSAPAALVLAGCSVVGPALFAAALLRAGLRAPLAGAGPVAGSAALFRVPGFAPMMLFAVLVVGGLITVDLVLVGWARERGTPELAGLLAGVWALGSLLGGLLVGGLRGPSRLGRRAALAAAGLVAIAPVLPPVADPASPWLVAAVLLVGGTAIAPTLAAVNGRLAGLVPQARHNEAFGWYASATMLGGAVASPLAGWALDGAGPAAAAALGGGLAVLGAVCVLHRALRGEPDATREAVLP</sequence>
<dbReference type="SUPFAM" id="SSF103473">
    <property type="entry name" value="MFS general substrate transporter"/>
    <property type="match status" value="1"/>
</dbReference>
<dbReference type="PANTHER" id="PTHR23542:SF1">
    <property type="entry name" value="MAJOR FACILITATOR SUPERFAMILY (MFS) PROFILE DOMAIN-CONTAINING PROTEIN"/>
    <property type="match status" value="1"/>
</dbReference>
<feature type="transmembrane region" description="Helical" evidence="1">
    <location>
        <begin position="348"/>
        <end position="370"/>
    </location>
</feature>
<dbReference type="InterPro" id="IPR011701">
    <property type="entry name" value="MFS"/>
</dbReference>
<feature type="transmembrane region" description="Helical" evidence="1">
    <location>
        <begin position="106"/>
        <end position="125"/>
    </location>
</feature>
<feature type="transmembrane region" description="Helical" evidence="1">
    <location>
        <begin position="7"/>
        <end position="26"/>
    </location>
</feature>
<proteinExistence type="predicted"/>
<dbReference type="Pfam" id="PF07690">
    <property type="entry name" value="MFS_1"/>
    <property type="match status" value="1"/>
</dbReference>
<keyword evidence="1" id="KW-0472">Membrane</keyword>
<reference evidence="2 3" key="1">
    <citation type="submission" date="2024-08" db="EMBL/GenBank/DDBJ databases">
        <title>Genome mining of Saccharopolyspora cebuensis PGLac3 from Nigerian medicinal plant.</title>
        <authorList>
            <person name="Ezeobiora C.E."/>
            <person name="Igbokwe N.H."/>
            <person name="Amin D.H."/>
            <person name="Mendie U.E."/>
        </authorList>
    </citation>
    <scope>NUCLEOTIDE SEQUENCE [LARGE SCALE GENOMIC DNA]</scope>
    <source>
        <strain evidence="2 3">PGLac3</strain>
    </source>
</reference>
<organism evidence="2 3">
    <name type="scientific">Saccharopolyspora cebuensis</name>
    <dbReference type="NCBI Taxonomy" id="418759"/>
    <lineage>
        <taxon>Bacteria</taxon>
        <taxon>Bacillati</taxon>
        <taxon>Actinomycetota</taxon>
        <taxon>Actinomycetes</taxon>
        <taxon>Pseudonocardiales</taxon>
        <taxon>Pseudonocardiaceae</taxon>
        <taxon>Saccharopolyspora</taxon>
    </lineage>
</organism>
<dbReference type="RefSeq" id="WP_345357993.1">
    <property type="nucleotide sequence ID" value="NZ_BAABII010000003.1"/>
</dbReference>
<keyword evidence="1" id="KW-0812">Transmembrane</keyword>